<dbReference type="EMBL" id="FN545244">
    <property type="protein sequence ID" value="CBA74723.1"/>
    <property type="molecule type" value="Genomic_DNA"/>
</dbReference>
<gene>
    <name evidence="1" type="ORF">ARN_24740</name>
</gene>
<sequence>MVSVPDSSTQEVLITNISGEEIRKLIDMLEHLRLPKKEAPELKNNGACKYHIER</sequence>
<proteinExistence type="predicted"/>
<evidence type="ECO:0000313" key="1">
    <source>
        <dbReference type="EMBL" id="CBA74723.1"/>
    </source>
</evidence>
<name>D2U1P0_9GAMM</name>
<organism evidence="1">
    <name type="scientific">Arsenophonus nasoniae</name>
    <name type="common">son-killer infecting Nasonia vitripennis</name>
    <dbReference type="NCBI Taxonomy" id="638"/>
    <lineage>
        <taxon>Bacteria</taxon>
        <taxon>Pseudomonadati</taxon>
        <taxon>Pseudomonadota</taxon>
        <taxon>Gammaproteobacteria</taxon>
        <taxon>Enterobacterales</taxon>
        <taxon>Morganellaceae</taxon>
        <taxon>Arsenophonus</taxon>
    </lineage>
</organism>
<reference evidence="1" key="1">
    <citation type="journal article" date="2010" name="Insect Mol. Biol.">
        <title>The draft genome sequence of Arsenophonus nasoniae, son-killer bacterium of Nasonia vitripennis, reveals genes associated with virulence and symbiosis.</title>
        <authorList>
            <person name="Wilkes T."/>
            <person name="Darby A.C."/>
            <person name="Choi J."/>
            <person name="Colborne J.K."/>
            <person name="Werren J.H."/>
            <person name="Hurst G.D.D."/>
        </authorList>
    </citation>
    <scope>NUCLEOTIDE SEQUENCE</scope>
</reference>
<accession>D2U1P0</accession>
<dbReference type="AlphaFoldDB" id="D2U1P0"/>
<protein>
    <submittedName>
        <fullName evidence="1">Uncharacterized protein</fullName>
    </submittedName>
</protein>